<evidence type="ECO:0000313" key="4">
    <source>
        <dbReference type="Proteomes" id="UP000183898"/>
    </source>
</evidence>
<dbReference type="InterPro" id="IPR044153">
    <property type="entry name" value="PIN_Pae0151-like"/>
</dbReference>
<dbReference type="SUPFAM" id="SSF88723">
    <property type="entry name" value="PIN domain-like"/>
    <property type="match status" value="1"/>
</dbReference>
<keyword evidence="1" id="KW-0460">Magnesium</keyword>
<accession>A0A1H8MKR0</accession>
<dbReference type="Pfam" id="PF01850">
    <property type="entry name" value="PIN"/>
    <property type="match status" value="1"/>
</dbReference>
<organism evidence="3 4">
    <name type="scientific">Nitrosospira multiformis</name>
    <dbReference type="NCBI Taxonomy" id="1231"/>
    <lineage>
        <taxon>Bacteria</taxon>
        <taxon>Pseudomonadati</taxon>
        <taxon>Pseudomonadota</taxon>
        <taxon>Betaproteobacteria</taxon>
        <taxon>Nitrosomonadales</taxon>
        <taxon>Nitrosomonadaceae</taxon>
        <taxon>Nitrosospira</taxon>
    </lineage>
</organism>
<proteinExistence type="predicted"/>
<dbReference type="Gene3D" id="3.40.50.1010">
    <property type="entry name" value="5'-nuclease"/>
    <property type="match status" value="1"/>
</dbReference>
<dbReference type="Proteomes" id="UP000183898">
    <property type="component" value="Unassembled WGS sequence"/>
</dbReference>
<evidence type="ECO:0000313" key="3">
    <source>
        <dbReference type="EMBL" id="SEO17874.1"/>
    </source>
</evidence>
<dbReference type="AlphaFoldDB" id="A0A1H8MKR0"/>
<reference evidence="3 4" key="1">
    <citation type="submission" date="2016-10" db="EMBL/GenBank/DDBJ databases">
        <authorList>
            <person name="de Groot N.N."/>
        </authorList>
    </citation>
    <scope>NUCLEOTIDE SEQUENCE [LARGE SCALE GENOMIC DNA]</scope>
    <source>
        <strain evidence="3 4">Nl18</strain>
    </source>
</reference>
<gene>
    <name evidence="3" type="ORF">SAMN05216404_11316</name>
</gene>
<evidence type="ECO:0000256" key="1">
    <source>
        <dbReference type="ARBA" id="ARBA00022842"/>
    </source>
</evidence>
<name>A0A1H8MKR0_9PROT</name>
<dbReference type="InterPro" id="IPR002716">
    <property type="entry name" value="PIN_dom"/>
</dbReference>
<dbReference type="PANTHER" id="PTHR35901:SF1">
    <property type="entry name" value="EXONUCLEASE VAPC9"/>
    <property type="match status" value="1"/>
</dbReference>
<dbReference type="PANTHER" id="PTHR35901">
    <property type="entry name" value="RIBONUCLEASE VAPC3"/>
    <property type="match status" value="1"/>
</dbReference>
<dbReference type="InterPro" id="IPR029060">
    <property type="entry name" value="PIN-like_dom_sf"/>
</dbReference>
<protein>
    <submittedName>
        <fullName evidence="3">Predicted nucleic acid-binding protein, contains PIN domain</fullName>
    </submittedName>
</protein>
<dbReference type="EMBL" id="FOCT01000013">
    <property type="protein sequence ID" value="SEO17874.1"/>
    <property type="molecule type" value="Genomic_DNA"/>
</dbReference>
<dbReference type="RefSeq" id="WP_074748396.1">
    <property type="nucleotide sequence ID" value="NZ_FOCT01000013.1"/>
</dbReference>
<sequence>MSLILDSSVTLAWLYSDELTPATQKVFDQVVAAGARVPSLWRLEVANSLQGGVRRGRISKEFRDAALTDLGLLDIAIDSDTDTFAWSSTLRLAERCGLTLYDAAYLELAQRLELPLATLDQELRAAGNALGLALLGQ</sequence>
<feature type="domain" description="PIN" evidence="2">
    <location>
        <begin position="4"/>
        <end position="126"/>
    </location>
</feature>
<dbReference type="InterPro" id="IPR051619">
    <property type="entry name" value="TypeII_TA_RNase_PINc/VapC"/>
</dbReference>
<evidence type="ECO:0000259" key="2">
    <source>
        <dbReference type="Pfam" id="PF01850"/>
    </source>
</evidence>
<dbReference type="CDD" id="cd09873">
    <property type="entry name" value="PIN_Pae0151-like"/>
    <property type="match status" value="1"/>
</dbReference>